<evidence type="ECO:0000256" key="3">
    <source>
        <dbReference type="ARBA" id="ARBA00011977"/>
    </source>
</evidence>
<accession>A0A379FHV6</accession>
<evidence type="ECO:0000256" key="6">
    <source>
        <dbReference type="ARBA" id="ARBA00022691"/>
    </source>
</evidence>
<dbReference type="Proteomes" id="UP000254191">
    <property type="component" value="Unassembled WGS sequence"/>
</dbReference>
<dbReference type="Pfam" id="PF02390">
    <property type="entry name" value="Methyltransf_4"/>
    <property type="match status" value="1"/>
</dbReference>
<sequence>MHEHMLEVMTSVDGYQNLSETQDYVPRPETRPVTKFEQRGHRLGHGVWDLMFKRVK</sequence>
<comment type="catalytic activity">
    <reaction evidence="1">
        <text>guanosine(46) in tRNA + S-adenosyl-L-methionine = N(7)-methylguanosine(46) in tRNA + S-adenosyl-L-homocysteine</text>
        <dbReference type="Rhea" id="RHEA:42708"/>
        <dbReference type="Rhea" id="RHEA-COMP:10188"/>
        <dbReference type="Rhea" id="RHEA-COMP:10189"/>
        <dbReference type="ChEBI" id="CHEBI:57856"/>
        <dbReference type="ChEBI" id="CHEBI:59789"/>
        <dbReference type="ChEBI" id="CHEBI:74269"/>
        <dbReference type="ChEBI" id="CHEBI:74480"/>
        <dbReference type="EC" id="2.1.1.33"/>
    </reaction>
</comment>
<dbReference type="EC" id="2.1.1.33" evidence="3"/>
<comment type="function">
    <text evidence="2">Catalyzes the formation of N(7)-methylguanine at position 46 (m7G46) in tRNA.</text>
</comment>
<dbReference type="AlphaFoldDB" id="A0A379FHV6"/>
<keyword evidence="5 8" id="KW-0808">Transferase</keyword>
<evidence type="ECO:0000313" key="8">
    <source>
        <dbReference type="EMBL" id="SUC20180.1"/>
    </source>
</evidence>
<dbReference type="PROSITE" id="PS51625">
    <property type="entry name" value="SAM_MT_TRMB"/>
    <property type="match status" value="1"/>
</dbReference>
<dbReference type="GO" id="GO:0008176">
    <property type="term" value="F:tRNA (guanine(46)-N7)-methyltransferase activity"/>
    <property type="evidence" value="ECO:0007669"/>
    <property type="project" value="UniProtKB-EC"/>
</dbReference>
<evidence type="ECO:0000256" key="4">
    <source>
        <dbReference type="ARBA" id="ARBA00022603"/>
    </source>
</evidence>
<gene>
    <name evidence="8" type="primary">trmB_1</name>
    <name evidence="8" type="ORF">NCTC11938_01672</name>
</gene>
<name>A0A379FHV6_PROMI</name>
<organism evidence="8 9">
    <name type="scientific">Proteus mirabilis</name>
    <dbReference type="NCBI Taxonomy" id="584"/>
    <lineage>
        <taxon>Bacteria</taxon>
        <taxon>Pseudomonadati</taxon>
        <taxon>Pseudomonadota</taxon>
        <taxon>Gammaproteobacteria</taxon>
        <taxon>Enterobacterales</taxon>
        <taxon>Morganellaceae</taxon>
        <taxon>Proteus</taxon>
    </lineage>
</organism>
<evidence type="ECO:0000256" key="2">
    <source>
        <dbReference type="ARBA" id="ARBA00003015"/>
    </source>
</evidence>
<keyword evidence="4 8" id="KW-0489">Methyltransferase</keyword>
<dbReference type="Gene3D" id="3.40.50.150">
    <property type="entry name" value="Vaccinia Virus protein VP39"/>
    <property type="match status" value="1"/>
</dbReference>
<protein>
    <recommendedName>
        <fullName evidence="3">tRNA (guanine(46)-N(7))-methyltransferase</fullName>
        <ecNumber evidence="3">2.1.1.33</ecNumber>
    </recommendedName>
</protein>
<evidence type="ECO:0000313" key="9">
    <source>
        <dbReference type="Proteomes" id="UP000254191"/>
    </source>
</evidence>
<proteinExistence type="predicted"/>
<dbReference type="InterPro" id="IPR003358">
    <property type="entry name" value="tRNA_(Gua-N-7)_MeTrfase_Trmb"/>
</dbReference>
<evidence type="ECO:0000256" key="5">
    <source>
        <dbReference type="ARBA" id="ARBA00022679"/>
    </source>
</evidence>
<dbReference type="InterPro" id="IPR029063">
    <property type="entry name" value="SAM-dependent_MTases_sf"/>
</dbReference>
<keyword evidence="6" id="KW-0949">S-adenosyl-L-methionine</keyword>
<keyword evidence="7" id="KW-0819">tRNA processing</keyword>
<dbReference type="EMBL" id="UGTS01000004">
    <property type="protein sequence ID" value="SUC20180.1"/>
    <property type="molecule type" value="Genomic_DNA"/>
</dbReference>
<evidence type="ECO:0000256" key="1">
    <source>
        <dbReference type="ARBA" id="ARBA00000142"/>
    </source>
</evidence>
<reference evidence="8 9" key="1">
    <citation type="submission" date="2018-06" db="EMBL/GenBank/DDBJ databases">
        <authorList>
            <consortium name="Pathogen Informatics"/>
            <person name="Doyle S."/>
        </authorList>
    </citation>
    <scope>NUCLEOTIDE SEQUENCE [LARGE SCALE GENOMIC DNA]</scope>
    <source>
        <strain evidence="8 9">NCTC11938</strain>
    </source>
</reference>
<evidence type="ECO:0000256" key="7">
    <source>
        <dbReference type="ARBA" id="ARBA00022694"/>
    </source>
</evidence>